<evidence type="ECO:0000313" key="2">
    <source>
        <dbReference type="EMBL" id="QCI11793.1"/>
    </source>
</evidence>
<proteinExistence type="predicted"/>
<dbReference type="Proteomes" id="UP000298551">
    <property type="component" value="Chromosome"/>
</dbReference>
<feature type="compositionally biased region" description="Basic and acidic residues" evidence="1">
    <location>
        <begin position="65"/>
        <end position="77"/>
    </location>
</feature>
<protein>
    <submittedName>
        <fullName evidence="2">Uncharacterized protein</fullName>
    </submittedName>
</protein>
<gene>
    <name evidence="2" type="ORF">E6B08_10640</name>
</gene>
<name>A0A4D6X701_PSEPU</name>
<feature type="region of interest" description="Disordered" evidence="1">
    <location>
        <begin position="1"/>
        <end position="77"/>
    </location>
</feature>
<evidence type="ECO:0000256" key="1">
    <source>
        <dbReference type="SAM" id="MobiDB-lite"/>
    </source>
</evidence>
<dbReference type="OrthoDB" id="6902507at2"/>
<accession>A0A4D6X701</accession>
<reference evidence="3" key="1">
    <citation type="submission" date="2019-04" db="EMBL/GenBank/DDBJ databases">
        <title>Genome sequence of Pseudomonas putida 1290, an auxin catabolizing strain.</title>
        <authorList>
            <person name="Laird T.S."/>
            <person name="Leveau J.H.J."/>
        </authorList>
    </citation>
    <scope>NUCLEOTIDE SEQUENCE [LARGE SCALE GENOMIC DNA]</scope>
    <source>
        <strain evidence="3">1290</strain>
    </source>
</reference>
<feature type="compositionally biased region" description="Polar residues" evidence="1">
    <location>
        <begin position="55"/>
        <end position="64"/>
    </location>
</feature>
<dbReference type="AlphaFoldDB" id="A0A4D6X701"/>
<feature type="compositionally biased region" description="Basic and acidic residues" evidence="1">
    <location>
        <begin position="23"/>
        <end position="35"/>
    </location>
</feature>
<organism evidence="2 3">
    <name type="scientific">Pseudomonas putida</name>
    <name type="common">Arthrobacter siderocapsulatus</name>
    <dbReference type="NCBI Taxonomy" id="303"/>
    <lineage>
        <taxon>Bacteria</taxon>
        <taxon>Pseudomonadati</taxon>
        <taxon>Pseudomonadota</taxon>
        <taxon>Gammaproteobacteria</taxon>
        <taxon>Pseudomonadales</taxon>
        <taxon>Pseudomonadaceae</taxon>
        <taxon>Pseudomonas</taxon>
    </lineage>
</organism>
<sequence>MAIDTSSPNAPHPGPVDTGHGSGLEKAKSEPKHGTEGASPAGRPADWTPPPGNPGSDQDSQTGRDNAHVRSDGEREA</sequence>
<dbReference type="EMBL" id="CP039371">
    <property type="protein sequence ID" value="QCI11793.1"/>
    <property type="molecule type" value="Genomic_DNA"/>
</dbReference>
<evidence type="ECO:0000313" key="3">
    <source>
        <dbReference type="Proteomes" id="UP000298551"/>
    </source>
</evidence>